<dbReference type="Gene3D" id="3.80.10.10">
    <property type="entry name" value="Ribonuclease Inhibitor"/>
    <property type="match status" value="1"/>
</dbReference>
<dbReference type="Pfam" id="PF18052">
    <property type="entry name" value="Rx_N"/>
    <property type="match status" value="1"/>
</dbReference>
<feature type="domain" description="Disease resistance N-terminal" evidence="5">
    <location>
        <begin position="10"/>
        <end position="103"/>
    </location>
</feature>
<sequence>MAAELVGGAFLSAFLQVLFDRMASPEVKIFIKNEGLNPQTFLKLKATLLSVNAVLDDAEGKQISNPNVNKWVNELKDAVYDAEDLLDEVATEALRCKLESEFQTQSSTAKVLPSLNSLRISLCPNFVSFPVGGLHAPNLTRLEVSDCVDLKSLPEKMYSLLPALISLKICNCPQLESFPEGGLPSILNSLFVSFCDKLTANLKDWDLQRLNSLKIFSIRGKCEGMEYFPEEGFLPSTLTFLYIVEVPNLRSLSNQGLQHLTSLRKLEITGCPQLQSMSGQELPESLCVLKIGNCPLLKPRLQKDKGEDWPKIAFVPIIEIDDEMVI</sequence>
<keyword evidence="4" id="KW-0067">ATP-binding</keyword>
<evidence type="ECO:0000256" key="4">
    <source>
        <dbReference type="ARBA" id="ARBA00022840"/>
    </source>
</evidence>
<name>A0A1R3KJ87_9ROSI</name>
<dbReference type="SUPFAM" id="SSF52058">
    <property type="entry name" value="L domain-like"/>
    <property type="match status" value="1"/>
</dbReference>
<protein>
    <submittedName>
        <fullName evidence="6">Disease resistance protein</fullName>
    </submittedName>
</protein>
<evidence type="ECO:0000256" key="1">
    <source>
        <dbReference type="ARBA" id="ARBA00022737"/>
    </source>
</evidence>
<dbReference type="PANTHER" id="PTHR36766:SF51">
    <property type="entry name" value="DISEASE RESISTANCE RPP13-LIKE PROTEIN 1"/>
    <property type="match status" value="1"/>
</dbReference>
<dbReference type="GO" id="GO:0006952">
    <property type="term" value="P:defense response"/>
    <property type="evidence" value="ECO:0007669"/>
    <property type="project" value="UniProtKB-KW"/>
</dbReference>
<dbReference type="EMBL" id="AWUE01013382">
    <property type="protein sequence ID" value="OMP07150.1"/>
    <property type="molecule type" value="Genomic_DNA"/>
</dbReference>
<gene>
    <name evidence="6" type="ORF">COLO4_07584</name>
</gene>
<keyword evidence="3" id="KW-0611">Plant defense</keyword>
<dbReference type="AlphaFoldDB" id="A0A1R3KJ87"/>
<dbReference type="InterPro" id="IPR032675">
    <property type="entry name" value="LRR_dom_sf"/>
</dbReference>
<evidence type="ECO:0000313" key="6">
    <source>
        <dbReference type="EMBL" id="OMP07150.1"/>
    </source>
</evidence>
<comment type="caution">
    <text evidence="6">The sequence shown here is derived from an EMBL/GenBank/DDBJ whole genome shotgun (WGS) entry which is preliminary data.</text>
</comment>
<reference evidence="7" key="1">
    <citation type="submission" date="2013-09" db="EMBL/GenBank/DDBJ databases">
        <title>Corchorus olitorius genome sequencing.</title>
        <authorList>
            <person name="Alam M."/>
            <person name="Haque M.S."/>
            <person name="Islam M.S."/>
            <person name="Emdad E.M."/>
            <person name="Islam M.M."/>
            <person name="Ahmed B."/>
            <person name="Halim A."/>
            <person name="Hossen Q.M.M."/>
            <person name="Hossain M.Z."/>
            <person name="Ahmed R."/>
            <person name="Khan M.M."/>
            <person name="Islam R."/>
            <person name="Rashid M.M."/>
            <person name="Khan S.A."/>
            <person name="Rahman M.S."/>
            <person name="Alam M."/>
            <person name="Yahiya A.S."/>
            <person name="Khan M.S."/>
            <person name="Azam M.S."/>
            <person name="Haque T."/>
            <person name="Lashkar M.Z.H."/>
            <person name="Akhand A.I."/>
            <person name="Morshed G."/>
            <person name="Roy S."/>
            <person name="Uddin K.S."/>
            <person name="Rabeya T."/>
            <person name="Hossain A.S."/>
            <person name="Chowdhury A."/>
            <person name="Snigdha A.R."/>
            <person name="Mortoza M.S."/>
            <person name="Matin S.A."/>
            <person name="Hoque S.M.E."/>
            <person name="Islam M.K."/>
            <person name="Roy D.K."/>
            <person name="Haider R."/>
            <person name="Moosa M.M."/>
            <person name="Elias S.M."/>
            <person name="Hasan A.M."/>
            <person name="Jahan S."/>
            <person name="Shafiuddin M."/>
            <person name="Mahmood N."/>
            <person name="Shommy N.S."/>
        </authorList>
    </citation>
    <scope>NUCLEOTIDE SEQUENCE [LARGE SCALE GENOMIC DNA]</scope>
    <source>
        <strain evidence="7">cv. O-4</strain>
    </source>
</reference>
<evidence type="ECO:0000256" key="3">
    <source>
        <dbReference type="ARBA" id="ARBA00022821"/>
    </source>
</evidence>
<evidence type="ECO:0000259" key="5">
    <source>
        <dbReference type="Pfam" id="PF18052"/>
    </source>
</evidence>
<evidence type="ECO:0000313" key="7">
    <source>
        <dbReference type="Proteomes" id="UP000187203"/>
    </source>
</evidence>
<dbReference type="PANTHER" id="PTHR36766">
    <property type="entry name" value="PLANT BROAD-SPECTRUM MILDEW RESISTANCE PROTEIN RPW8"/>
    <property type="match status" value="1"/>
</dbReference>
<organism evidence="6 7">
    <name type="scientific">Corchorus olitorius</name>
    <dbReference type="NCBI Taxonomy" id="93759"/>
    <lineage>
        <taxon>Eukaryota</taxon>
        <taxon>Viridiplantae</taxon>
        <taxon>Streptophyta</taxon>
        <taxon>Embryophyta</taxon>
        <taxon>Tracheophyta</taxon>
        <taxon>Spermatophyta</taxon>
        <taxon>Magnoliopsida</taxon>
        <taxon>eudicotyledons</taxon>
        <taxon>Gunneridae</taxon>
        <taxon>Pentapetalae</taxon>
        <taxon>rosids</taxon>
        <taxon>malvids</taxon>
        <taxon>Malvales</taxon>
        <taxon>Malvaceae</taxon>
        <taxon>Grewioideae</taxon>
        <taxon>Apeibeae</taxon>
        <taxon>Corchorus</taxon>
    </lineage>
</organism>
<evidence type="ECO:0000256" key="2">
    <source>
        <dbReference type="ARBA" id="ARBA00022741"/>
    </source>
</evidence>
<accession>A0A1R3KJ87</accession>
<keyword evidence="1" id="KW-0677">Repeat</keyword>
<dbReference type="STRING" id="93759.A0A1R3KJ87"/>
<dbReference type="GO" id="GO:0005524">
    <property type="term" value="F:ATP binding"/>
    <property type="evidence" value="ECO:0007669"/>
    <property type="project" value="UniProtKB-KW"/>
</dbReference>
<dbReference type="OrthoDB" id="1001123at2759"/>
<dbReference type="InterPro" id="IPR041118">
    <property type="entry name" value="Rx_N"/>
</dbReference>
<keyword evidence="2" id="KW-0547">Nucleotide-binding</keyword>
<proteinExistence type="predicted"/>
<dbReference type="Gene3D" id="1.20.5.4130">
    <property type="match status" value="1"/>
</dbReference>
<dbReference type="Proteomes" id="UP000187203">
    <property type="component" value="Unassembled WGS sequence"/>
</dbReference>
<keyword evidence="7" id="KW-1185">Reference proteome</keyword>